<sequence length="83" mass="9260">MNAGALSRVSEEVGGSFRDSVNAFDPCKVAAEVESVLFDNWGFRDIQVLVGEIPPEMLLNMSFEQLQQMYPLTPSYLDYVAPK</sequence>
<dbReference type="Proteomes" id="UP000327157">
    <property type="component" value="Chromosome 4"/>
</dbReference>
<dbReference type="OrthoDB" id="10504311at2759"/>
<reference evidence="2" key="2">
    <citation type="submission" date="2019-10" db="EMBL/GenBank/DDBJ databases">
        <title>A de novo genome assembly of a pear dwarfing rootstock.</title>
        <authorList>
            <person name="Wang F."/>
            <person name="Wang J."/>
            <person name="Li S."/>
            <person name="Zhang Y."/>
            <person name="Fang M."/>
            <person name="Ma L."/>
            <person name="Zhao Y."/>
            <person name="Jiang S."/>
        </authorList>
    </citation>
    <scope>NUCLEOTIDE SEQUENCE [LARGE SCALE GENOMIC DNA]</scope>
</reference>
<dbReference type="EMBL" id="SMOL01000231">
    <property type="protein sequence ID" value="KAB2622956.1"/>
    <property type="molecule type" value="Genomic_DNA"/>
</dbReference>
<proteinExistence type="predicted"/>
<protein>
    <submittedName>
        <fullName evidence="1">Uncharacterized protein</fullName>
    </submittedName>
</protein>
<evidence type="ECO:0000313" key="2">
    <source>
        <dbReference type="Proteomes" id="UP000327157"/>
    </source>
</evidence>
<comment type="caution">
    <text evidence="1">The sequence shown here is derived from an EMBL/GenBank/DDBJ whole genome shotgun (WGS) entry which is preliminary data.</text>
</comment>
<name>A0A5N5H4T4_9ROSA</name>
<organism evidence="1 2">
    <name type="scientific">Pyrus ussuriensis x Pyrus communis</name>
    <dbReference type="NCBI Taxonomy" id="2448454"/>
    <lineage>
        <taxon>Eukaryota</taxon>
        <taxon>Viridiplantae</taxon>
        <taxon>Streptophyta</taxon>
        <taxon>Embryophyta</taxon>
        <taxon>Tracheophyta</taxon>
        <taxon>Spermatophyta</taxon>
        <taxon>Magnoliopsida</taxon>
        <taxon>eudicotyledons</taxon>
        <taxon>Gunneridae</taxon>
        <taxon>Pentapetalae</taxon>
        <taxon>rosids</taxon>
        <taxon>fabids</taxon>
        <taxon>Rosales</taxon>
        <taxon>Rosaceae</taxon>
        <taxon>Amygdaloideae</taxon>
        <taxon>Maleae</taxon>
        <taxon>Pyrus</taxon>
    </lineage>
</organism>
<accession>A0A5N5H4T4</accession>
<reference evidence="1 2" key="1">
    <citation type="submission" date="2019-09" db="EMBL/GenBank/DDBJ databases">
        <authorList>
            <person name="Ou C."/>
        </authorList>
    </citation>
    <scope>NUCLEOTIDE SEQUENCE [LARGE SCALE GENOMIC DNA]</scope>
    <source>
        <strain evidence="1">S2</strain>
        <tissue evidence="1">Leaf</tissue>
    </source>
</reference>
<gene>
    <name evidence="1" type="ORF">D8674_025138</name>
</gene>
<dbReference type="AlphaFoldDB" id="A0A5N5H4T4"/>
<keyword evidence="2" id="KW-1185">Reference proteome</keyword>
<evidence type="ECO:0000313" key="1">
    <source>
        <dbReference type="EMBL" id="KAB2622956.1"/>
    </source>
</evidence>
<reference evidence="1 2" key="3">
    <citation type="submission" date="2019-11" db="EMBL/GenBank/DDBJ databases">
        <title>A de novo genome assembly of a pear dwarfing rootstock.</title>
        <authorList>
            <person name="Wang F."/>
            <person name="Wang J."/>
            <person name="Li S."/>
            <person name="Zhang Y."/>
            <person name="Fang M."/>
            <person name="Ma L."/>
            <person name="Zhao Y."/>
            <person name="Jiang S."/>
        </authorList>
    </citation>
    <scope>NUCLEOTIDE SEQUENCE [LARGE SCALE GENOMIC DNA]</scope>
    <source>
        <strain evidence="1">S2</strain>
        <tissue evidence="1">Leaf</tissue>
    </source>
</reference>